<accession>A0A7D9HGB2</accession>
<comment type="caution">
    <text evidence="1">The sequence shown here is derived from an EMBL/GenBank/DDBJ whole genome shotgun (WGS) entry which is preliminary data.</text>
</comment>
<proteinExistence type="predicted"/>
<dbReference type="EMBL" id="CACRXK020000571">
    <property type="protein sequence ID" value="CAB3983071.1"/>
    <property type="molecule type" value="Genomic_DNA"/>
</dbReference>
<keyword evidence="2" id="KW-1185">Reference proteome</keyword>
<gene>
    <name evidence="1" type="ORF">PACLA_8A041438</name>
</gene>
<dbReference type="Proteomes" id="UP001152795">
    <property type="component" value="Unassembled WGS sequence"/>
</dbReference>
<organism evidence="1 2">
    <name type="scientific">Paramuricea clavata</name>
    <name type="common">Red gorgonian</name>
    <name type="synonym">Violescent sea-whip</name>
    <dbReference type="NCBI Taxonomy" id="317549"/>
    <lineage>
        <taxon>Eukaryota</taxon>
        <taxon>Metazoa</taxon>
        <taxon>Cnidaria</taxon>
        <taxon>Anthozoa</taxon>
        <taxon>Octocorallia</taxon>
        <taxon>Malacalcyonacea</taxon>
        <taxon>Plexauridae</taxon>
        <taxon>Paramuricea</taxon>
    </lineage>
</organism>
<evidence type="ECO:0000313" key="1">
    <source>
        <dbReference type="EMBL" id="CAB3983071.1"/>
    </source>
</evidence>
<evidence type="ECO:0000313" key="2">
    <source>
        <dbReference type="Proteomes" id="UP001152795"/>
    </source>
</evidence>
<dbReference type="AlphaFoldDB" id="A0A7D9HGB2"/>
<name>A0A7D9HGB2_PARCT</name>
<sequence>MGKCQSKKKYPPPDITIELEKTLQQCINEKDEYKEKYEEYIRRYEDIKSQLEKSLRTVKILQRQLKISEDNASSLYRRYAIESDLNKRLKLSQKTSTEYGRQDTLSW</sequence>
<reference evidence="1" key="1">
    <citation type="submission" date="2020-04" db="EMBL/GenBank/DDBJ databases">
        <authorList>
            <person name="Alioto T."/>
            <person name="Alioto T."/>
            <person name="Gomez Garrido J."/>
        </authorList>
    </citation>
    <scope>NUCLEOTIDE SEQUENCE</scope>
    <source>
        <strain evidence="1">A484AB</strain>
    </source>
</reference>
<protein>
    <submittedName>
        <fullName evidence="1">Uncharacterized protein</fullName>
    </submittedName>
</protein>